<dbReference type="PANTHER" id="PTHR40422">
    <property type="entry name" value="TRANSLATION MACHINERY-ASSOCIATED PROTEIN 17"/>
    <property type="match status" value="1"/>
</dbReference>
<dbReference type="PANTHER" id="PTHR40422:SF1">
    <property type="entry name" value="TRANSLATION MACHINERY-ASSOCIATED PROTEIN 17"/>
    <property type="match status" value="1"/>
</dbReference>
<dbReference type="AlphaFoldDB" id="A0A2P7YUQ1"/>
<dbReference type="OrthoDB" id="548474at2759"/>
<feature type="coiled-coil region" evidence="1">
    <location>
        <begin position="22"/>
        <end position="86"/>
    </location>
</feature>
<name>A0A2P7YUQ1_9ASCO</name>
<reference evidence="2 3" key="1">
    <citation type="submission" date="2018-03" db="EMBL/GenBank/DDBJ databases">
        <title>Candida pseudohaemulonii genome assembly and annotation.</title>
        <authorList>
            <person name="Munoz J.F."/>
            <person name="Gade L.G."/>
            <person name="Chow N.A."/>
            <person name="Litvintseva A.P."/>
            <person name="Loparev V.N."/>
            <person name="Cuomo C.A."/>
        </authorList>
    </citation>
    <scope>NUCLEOTIDE SEQUENCE [LARGE SCALE GENOMIC DNA]</scope>
    <source>
        <strain evidence="2 3">B12108</strain>
    </source>
</reference>
<keyword evidence="1" id="KW-0175">Coiled coil</keyword>
<dbReference type="RefSeq" id="XP_024714775.1">
    <property type="nucleotide sequence ID" value="XM_024856895.1"/>
</dbReference>
<dbReference type="GeneID" id="36564877"/>
<dbReference type="VEuPathDB" id="FungiDB:C7M61_001487"/>
<evidence type="ECO:0000313" key="3">
    <source>
        <dbReference type="Proteomes" id="UP000241107"/>
    </source>
</evidence>
<dbReference type="STRING" id="418784.A0A2P7YUQ1"/>
<gene>
    <name evidence="2" type="ORF">C7M61_001487</name>
</gene>
<accession>A0A2P7YUQ1</accession>
<organism evidence="2 3">
    <name type="scientific">Candidozyma pseudohaemuli</name>
    <dbReference type="NCBI Taxonomy" id="418784"/>
    <lineage>
        <taxon>Eukaryota</taxon>
        <taxon>Fungi</taxon>
        <taxon>Dikarya</taxon>
        <taxon>Ascomycota</taxon>
        <taxon>Saccharomycotina</taxon>
        <taxon>Pichiomycetes</taxon>
        <taxon>Metschnikowiaceae</taxon>
        <taxon>Candidozyma</taxon>
    </lineage>
</organism>
<evidence type="ECO:0000313" key="2">
    <source>
        <dbReference type="EMBL" id="PSK39685.1"/>
    </source>
</evidence>
<dbReference type="GO" id="GO:0070682">
    <property type="term" value="P:proteasome regulatory particle assembly"/>
    <property type="evidence" value="ECO:0007669"/>
    <property type="project" value="InterPro"/>
</dbReference>
<dbReference type="InterPro" id="IPR038966">
    <property type="entry name" value="TMA17"/>
</dbReference>
<evidence type="ECO:0000256" key="1">
    <source>
        <dbReference type="SAM" id="Coils"/>
    </source>
</evidence>
<sequence length="103" mass="11792">MSSESRPIRIEEFILALEDLTNENIESVLLQLKNLIAKLKETNAYLAEEIKADSDPDSRSLYEETIAENKQVLESQEARVVAIQNELQRRGAQQEQQDDGIYL</sequence>
<protein>
    <submittedName>
        <fullName evidence="2">Uncharacterized protein</fullName>
    </submittedName>
</protein>
<keyword evidence="3" id="KW-1185">Reference proteome</keyword>
<proteinExistence type="predicted"/>
<dbReference type="EMBL" id="PYFQ01000002">
    <property type="protein sequence ID" value="PSK39685.1"/>
    <property type="molecule type" value="Genomic_DNA"/>
</dbReference>
<dbReference type="Proteomes" id="UP000241107">
    <property type="component" value="Unassembled WGS sequence"/>
</dbReference>
<comment type="caution">
    <text evidence="2">The sequence shown here is derived from an EMBL/GenBank/DDBJ whole genome shotgun (WGS) entry which is preliminary data.</text>
</comment>
<dbReference type="GO" id="GO:0030674">
    <property type="term" value="F:protein-macromolecule adaptor activity"/>
    <property type="evidence" value="ECO:0007669"/>
    <property type="project" value="TreeGrafter"/>
</dbReference>